<name>W0RAI9_9BACT</name>
<feature type="domain" description="Rad50/SbcC-type AAA" evidence="2">
    <location>
        <begin position="15"/>
        <end position="77"/>
    </location>
</feature>
<dbReference type="OrthoDB" id="9805802at2"/>
<feature type="coiled-coil region" evidence="1">
    <location>
        <begin position="234"/>
        <end position="261"/>
    </location>
</feature>
<dbReference type="AlphaFoldDB" id="W0RAI9"/>
<reference evidence="3 4" key="1">
    <citation type="journal article" date="2014" name="Genome Announc.">
        <title>Genome Sequence and Methylome of Soil Bacterium Gemmatirosa kalamazoonensis KBS708T, a Member of the Rarely Cultivated Gemmatimonadetes Phylum.</title>
        <authorList>
            <person name="Debruyn J.M."/>
            <person name="Radosevich M."/>
            <person name="Wommack K.E."/>
            <person name="Polson S.W."/>
            <person name="Hauser L.J."/>
            <person name="Fawaz M.N."/>
            <person name="Korlach J."/>
            <person name="Tsai Y.C."/>
        </authorList>
    </citation>
    <scope>NUCLEOTIDE SEQUENCE [LARGE SCALE GENOMIC DNA]</scope>
    <source>
        <strain evidence="3 4">KBS708</strain>
    </source>
</reference>
<dbReference type="SUPFAM" id="SSF52540">
    <property type="entry name" value="P-loop containing nucleoside triphosphate hydrolases"/>
    <property type="match status" value="1"/>
</dbReference>
<dbReference type="PANTHER" id="PTHR32114">
    <property type="entry name" value="ABC TRANSPORTER ABCH.3"/>
    <property type="match status" value="1"/>
</dbReference>
<evidence type="ECO:0000313" key="4">
    <source>
        <dbReference type="Proteomes" id="UP000019151"/>
    </source>
</evidence>
<proteinExistence type="predicted"/>
<dbReference type="KEGG" id="gba:J421_0259"/>
<dbReference type="HOGENOM" id="CLU_451112_0_0_0"/>
<keyword evidence="1" id="KW-0175">Coiled coil</keyword>
<dbReference type="GO" id="GO:0016887">
    <property type="term" value="F:ATP hydrolysis activity"/>
    <property type="evidence" value="ECO:0007669"/>
    <property type="project" value="InterPro"/>
</dbReference>
<dbReference type="PANTHER" id="PTHR32114:SF2">
    <property type="entry name" value="ABC TRANSPORTER ABCH.3"/>
    <property type="match status" value="1"/>
</dbReference>
<evidence type="ECO:0000256" key="1">
    <source>
        <dbReference type="SAM" id="Coils"/>
    </source>
</evidence>
<keyword evidence="4" id="KW-1185">Reference proteome</keyword>
<dbReference type="eggNOG" id="COG1196">
    <property type="taxonomic scope" value="Bacteria"/>
</dbReference>
<dbReference type="InterPro" id="IPR027417">
    <property type="entry name" value="P-loop_NTPase"/>
</dbReference>
<organism evidence="3 4">
    <name type="scientific">Gemmatirosa kalamazoonensis</name>
    <dbReference type="NCBI Taxonomy" id="861299"/>
    <lineage>
        <taxon>Bacteria</taxon>
        <taxon>Pseudomonadati</taxon>
        <taxon>Gemmatimonadota</taxon>
        <taxon>Gemmatimonadia</taxon>
        <taxon>Gemmatimonadales</taxon>
        <taxon>Gemmatimonadaceae</taxon>
        <taxon>Gemmatirosa</taxon>
    </lineage>
</organism>
<dbReference type="InterPro" id="IPR038729">
    <property type="entry name" value="Rad50/SbcC_AAA"/>
</dbReference>
<dbReference type="InParanoid" id="W0RAI9"/>
<accession>W0RAI9</accession>
<dbReference type="GO" id="GO:0006302">
    <property type="term" value="P:double-strand break repair"/>
    <property type="evidence" value="ECO:0007669"/>
    <property type="project" value="InterPro"/>
</dbReference>
<dbReference type="RefSeq" id="WP_025409352.1">
    <property type="nucleotide sequence ID" value="NZ_CP007128.1"/>
</dbReference>
<dbReference type="STRING" id="861299.J421_0259"/>
<protein>
    <recommendedName>
        <fullName evidence="2">Rad50/SbcC-type AAA domain-containing protein</fullName>
    </recommendedName>
</protein>
<evidence type="ECO:0000259" key="2">
    <source>
        <dbReference type="Pfam" id="PF13476"/>
    </source>
</evidence>
<dbReference type="EMBL" id="CP007128">
    <property type="protein sequence ID" value="AHG87796.1"/>
    <property type="molecule type" value="Genomic_DNA"/>
</dbReference>
<gene>
    <name evidence="3" type="ORF">J421_0259</name>
</gene>
<dbReference type="Gene3D" id="3.40.50.300">
    <property type="entry name" value="P-loop containing nucleotide triphosphate hydrolases"/>
    <property type="match status" value="2"/>
</dbReference>
<sequence length="605" mass="64607">MRTEPDARDRIAAVRLRRFRGATGDTEISLDASRPLVLLFGENGAGKSSLVDAIDAVCNASRGSIDDRSSTNAKHLVAAGARVEDVEVAVRTGRGEWSAVLKGDRVVGVPAWSGPPVHVLRRAGLVRLVDAQPSERYAVIERFIDVAQVESCEASLAAAARDAANAAKSLDGALAQAERALEEMWIAAERPSESAEAWARAQDAAQLDALHAQSERANAVARAAERLQHDDATLADASRRVEQAQAAVDDARAALDRLERAGTTRELAVVLREVYALLGPDAEACPVCERAVDAAALRARLAERLARVEELAGAAARLESAERDAATARASIAATHARRAGSACALAGLLTVDRLDAPVRDAATRLRDAAAATAADDDVAALAERAAALRDLAVGRAGKLQRQIGRADAVRAAYDQVVARRDELHDARAAHDRLQAVLLLVRRERTAFVQETLDAIRDECNRLYEALHPEEGLRIGRLRLDEKRRRSLHQDAAFGALADVPPQAYFSESHLDTLGFCFWLAATKYASRGGAPPIVVLDDVLASVDAAHAARLLALLAAESASFTQLVVATHQRAWPDAVRAGDAARVVDLVELGAWTPEAGIRRA</sequence>
<dbReference type="Proteomes" id="UP000019151">
    <property type="component" value="Chromosome"/>
</dbReference>
<dbReference type="Pfam" id="PF13476">
    <property type="entry name" value="AAA_23"/>
    <property type="match status" value="1"/>
</dbReference>
<evidence type="ECO:0000313" key="3">
    <source>
        <dbReference type="EMBL" id="AHG87796.1"/>
    </source>
</evidence>